<protein>
    <submittedName>
        <fullName evidence="1">Uncharacterized protein</fullName>
    </submittedName>
</protein>
<dbReference type="GeneID" id="69588519"/>
<evidence type="ECO:0000313" key="1">
    <source>
        <dbReference type="EMBL" id="CUO87426.1"/>
    </source>
</evidence>
<dbReference type="Proteomes" id="UP000095606">
    <property type="component" value="Unassembled WGS sequence"/>
</dbReference>
<sequence length="341" mass="40645">MIKKLTGNNKVYFDLCFGNDKLISENILGNYIKTFPNYNYEEFKRITFKTEIEPYTALLWMYIAFNENNIKAQQPISIVEKNIKTIKNNIDLIQALLFFFKADIEQTTCTLKDAKNTCKITSCVYIEDIKSSLLKRFKETGLQFSKYTFDEAKEILLNKRDITWIQQYCKQRIVNYEFFTSESEEINWENPKEYVTNDIIEDYAYSHTIEREISRELLLDRLQCLKNRLKTRPGARRKNNRVAKLAIRLYYLANLEEFIFSNKENDISKMKLKNSHCRLIYECLRHFNLIDDIDSQRNSTTPESYIKALINNYHKQANANKDYAKDRINSYKLNNKEFSPF</sequence>
<name>A0A174IMQ4_9BACE</name>
<dbReference type="AlphaFoldDB" id="A0A174IMQ4"/>
<dbReference type="EMBL" id="CZAE01000004">
    <property type="protein sequence ID" value="CUO87426.1"/>
    <property type="molecule type" value="Genomic_DNA"/>
</dbReference>
<evidence type="ECO:0000313" key="2">
    <source>
        <dbReference type="Proteomes" id="UP000095606"/>
    </source>
</evidence>
<accession>A0A174IMQ4</accession>
<proteinExistence type="predicted"/>
<gene>
    <name evidence="1" type="ORF">ERS852461_01348</name>
</gene>
<organism evidence="1 2">
    <name type="scientific">Bacteroides faecis</name>
    <dbReference type="NCBI Taxonomy" id="674529"/>
    <lineage>
        <taxon>Bacteria</taxon>
        <taxon>Pseudomonadati</taxon>
        <taxon>Bacteroidota</taxon>
        <taxon>Bacteroidia</taxon>
        <taxon>Bacteroidales</taxon>
        <taxon>Bacteroidaceae</taxon>
        <taxon>Bacteroides</taxon>
    </lineage>
</organism>
<dbReference type="RefSeq" id="WP_055269146.1">
    <property type="nucleotide sequence ID" value="NZ_CAXKYA010000002.1"/>
</dbReference>
<reference evidence="1 2" key="1">
    <citation type="submission" date="2015-09" db="EMBL/GenBank/DDBJ databases">
        <authorList>
            <consortium name="Pathogen Informatics"/>
        </authorList>
    </citation>
    <scope>NUCLEOTIDE SEQUENCE [LARGE SCALE GENOMIC DNA]</scope>
    <source>
        <strain evidence="1 2">2789STDY5834846</strain>
    </source>
</reference>